<keyword evidence="3" id="KW-0378">Hydrolase</keyword>
<accession>A0ABT1JF39</accession>
<dbReference type="Proteomes" id="UP000791080">
    <property type="component" value="Unassembled WGS sequence"/>
</dbReference>
<dbReference type="InterPro" id="IPR029045">
    <property type="entry name" value="ClpP/crotonase-like_dom_sf"/>
</dbReference>
<dbReference type="EC" id="3.1.2.4" evidence="2"/>
<evidence type="ECO:0000256" key="1">
    <source>
        <dbReference type="ARBA" id="ARBA00001709"/>
    </source>
</evidence>
<reference evidence="5 6" key="1">
    <citation type="submission" date="2022-06" db="EMBL/GenBank/DDBJ databases">
        <title>Genomic Encyclopedia of Type Strains, Phase I: the one thousand microbial genomes (KMG-I) project.</title>
        <authorList>
            <person name="Kyrpides N."/>
        </authorList>
    </citation>
    <scope>NUCLEOTIDE SEQUENCE [LARGE SCALE GENOMIC DNA]</scope>
    <source>
        <strain evidence="5 6">DSM 43889</strain>
    </source>
</reference>
<dbReference type="InterPro" id="IPR032259">
    <property type="entry name" value="HIBYL-CoA-H"/>
</dbReference>
<feature type="domain" description="Enoyl-CoA hydratase/isomerase" evidence="4">
    <location>
        <begin position="13"/>
        <end position="331"/>
    </location>
</feature>
<gene>
    <name evidence="5" type="ORF">G443_001174</name>
</gene>
<dbReference type="CDD" id="cd06558">
    <property type="entry name" value="crotonase-like"/>
    <property type="match status" value="1"/>
</dbReference>
<evidence type="ECO:0000313" key="6">
    <source>
        <dbReference type="Proteomes" id="UP000791080"/>
    </source>
</evidence>
<comment type="caution">
    <text evidence="5">The sequence shown here is derived from an EMBL/GenBank/DDBJ whole genome shotgun (WGS) entry which is preliminary data.</text>
</comment>
<dbReference type="PANTHER" id="PTHR43176:SF3">
    <property type="entry name" value="3-HYDROXYISOBUTYRYL-COA HYDROLASE, MITOCHONDRIAL"/>
    <property type="match status" value="1"/>
</dbReference>
<evidence type="ECO:0000259" key="4">
    <source>
        <dbReference type="Pfam" id="PF16113"/>
    </source>
</evidence>
<evidence type="ECO:0000256" key="3">
    <source>
        <dbReference type="ARBA" id="ARBA00022801"/>
    </source>
</evidence>
<proteinExistence type="predicted"/>
<comment type="catalytic activity">
    <reaction evidence="1">
        <text>3-hydroxy-2-methylpropanoyl-CoA + H2O = 3-hydroxy-2-methylpropanoate + CoA + H(+)</text>
        <dbReference type="Rhea" id="RHEA:20888"/>
        <dbReference type="ChEBI" id="CHEBI:11805"/>
        <dbReference type="ChEBI" id="CHEBI:15377"/>
        <dbReference type="ChEBI" id="CHEBI:15378"/>
        <dbReference type="ChEBI" id="CHEBI:57287"/>
        <dbReference type="ChEBI" id="CHEBI:57340"/>
        <dbReference type="EC" id="3.1.2.4"/>
    </reaction>
</comment>
<dbReference type="NCBIfam" id="NF004127">
    <property type="entry name" value="PRK05617.1"/>
    <property type="match status" value="1"/>
</dbReference>
<protein>
    <recommendedName>
        <fullName evidence="2">3-hydroxyisobutyryl-CoA hydrolase</fullName>
        <ecNumber evidence="2">3.1.2.4</ecNumber>
    </recommendedName>
</protein>
<dbReference type="Pfam" id="PF16113">
    <property type="entry name" value="ECH_2"/>
    <property type="match status" value="1"/>
</dbReference>
<name>A0ABT1JF39_ACTCY</name>
<dbReference type="PANTHER" id="PTHR43176">
    <property type="entry name" value="3-HYDROXYISOBUTYRYL-COA HYDROLASE-RELATED"/>
    <property type="match status" value="1"/>
</dbReference>
<dbReference type="RefSeq" id="WP_026420155.1">
    <property type="nucleotide sequence ID" value="NZ_AUBJ02000001.1"/>
</dbReference>
<keyword evidence="6" id="KW-1185">Reference proteome</keyword>
<dbReference type="InterPro" id="IPR045004">
    <property type="entry name" value="ECH_dom"/>
</dbReference>
<dbReference type="EMBL" id="AUBJ02000001">
    <property type="protein sequence ID" value="MCP2330904.1"/>
    <property type="molecule type" value="Genomic_DNA"/>
</dbReference>
<sequence length="347" mass="36791">MTDVLRTVRGHLGRLTLNRPKALNALTHDMVRALHAALDDWEHDDTVRTVLVDGAGDRGLCAGGDIRSIHDDARAGGTASLDFWADEYRLNARIARYPKPYVALMDGVVMGGGVGISAHGRHRVVTERSRIAMPEVGIGFIPDVGGTYLLSRAPGQLGTHLALTGAPVSAADALHCGLADHHVPSDRLADLTEALTQAPAAEAIQAHATPAPASALAADAGWIDHCYAAGTVTDILRRLRDHGGPAAEAAATLDTKSPTALAVTLRALRSAATLPDLEAVLRQEYRTSRAALRSADLVEGVRAQIIDKDRSPRWSPATLAEVDEATVAAYFTADDSDEARLEGVWSR</sequence>
<evidence type="ECO:0000313" key="5">
    <source>
        <dbReference type="EMBL" id="MCP2330904.1"/>
    </source>
</evidence>
<dbReference type="SUPFAM" id="SSF52096">
    <property type="entry name" value="ClpP/crotonase"/>
    <property type="match status" value="1"/>
</dbReference>
<organism evidence="5 6">
    <name type="scientific">Actinoalloteichus caeruleus DSM 43889</name>
    <dbReference type="NCBI Taxonomy" id="1120930"/>
    <lineage>
        <taxon>Bacteria</taxon>
        <taxon>Bacillati</taxon>
        <taxon>Actinomycetota</taxon>
        <taxon>Actinomycetes</taxon>
        <taxon>Pseudonocardiales</taxon>
        <taxon>Pseudonocardiaceae</taxon>
        <taxon>Actinoalloteichus</taxon>
        <taxon>Actinoalloteichus cyanogriseus</taxon>
    </lineage>
</organism>
<evidence type="ECO:0000256" key="2">
    <source>
        <dbReference type="ARBA" id="ARBA00011915"/>
    </source>
</evidence>
<dbReference type="Gene3D" id="3.90.226.10">
    <property type="entry name" value="2-enoyl-CoA Hydratase, Chain A, domain 1"/>
    <property type="match status" value="1"/>
</dbReference>